<feature type="transmembrane region" description="Helical" evidence="7">
    <location>
        <begin position="131"/>
        <end position="150"/>
    </location>
</feature>
<gene>
    <name evidence="9" type="ORF">DLJ53_25590</name>
</gene>
<dbReference type="GO" id="GO:0055085">
    <property type="term" value="P:transmembrane transport"/>
    <property type="evidence" value="ECO:0007669"/>
    <property type="project" value="InterPro"/>
</dbReference>
<evidence type="ECO:0000256" key="7">
    <source>
        <dbReference type="RuleBase" id="RU363032"/>
    </source>
</evidence>
<feature type="domain" description="ABC transmembrane type-1" evidence="8">
    <location>
        <begin position="65"/>
        <end position="245"/>
    </location>
</feature>
<dbReference type="InterPro" id="IPR035906">
    <property type="entry name" value="MetI-like_sf"/>
</dbReference>
<dbReference type="PROSITE" id="PS50928">
    <property type="entry name" value="ABC_TM1"/>
    <property type="match status" value="1"/>
</dbReference>
<keyword evidence="3" id="KW-1003">Cell membrane</keyword>
<evidence type="ECO:0000259" key="8">
    <source>
        <dbReference type="PROSITE" id="PS50928"/>
    </source>
</evidence>
<feature type="transmembrane region" description="Helical" evidence="7">
    <location>
        <begin position="194"/>
        <end position="217"/>
    </location>
</feature>
<feature type="transmembrane region" description="Helical" evidence="7">
    <location>
        <begin position="73"/>
        <end position="91"/>
    </location>
</feature>
<dbReference type="Gene3D" id="1.10.3720.10">
    <property type="entry name" value="MetI-like"/>
    <property type="match status" value="1"/>
</dbReference>
<accession>A0A8B2NI49</accession>
<feature type="transmembrane region" description="Helical" evidence="7">
    <location>
        <begin position="223"/>
        <end position="246"/>
    </location>
</feature>
<name>A0A8B2NI49_9HYPH</name>
<reference evidence="9 10" key="1">
    <citation type="submission" date="2018-05" db="EMBL/GenBank/DDBJ databases">
        <title>Acuticoccus sediminis sp. nov., isolated from deep-sea sediment of Indian Ocean.</title>
        <authorList>
            <person name="Liu X."/>
            <person name="Lai Q."/>
            <person name="Du Y."/>
            <person name="Sun F."/>
            <person name="Zhang X."/>
            <person name="Wang S."/>
            <person name="Shao Z."/>
        </authorList>
    </citation>
    <scope>NUCLEOTIDE SEQUENCE [LARGE SCALE GENOMIC DNA]</scope>
    <source>
        <strain evidence="9 10">PTG4-2</strain>
    </source>
</reference>
<dbReference type="PANTHER" id="PTHR30151:SF0">
    <property type="entry name" value="ABC TRANSPORTER PERMEASE PROTEIN MJ0413-RELATED"/>
    <property type="match status" value="1"/>
</dbReference>
<proteinExistence type="inferred from homology"/>
<dbReference type="RefSeq" id="WP_111350552.1">
    <property type="nucleotide sequence ID" value="NZ_JAIWKD010000004.1"/>
</dbReference>
<dbReference type="EMBL" id="QHHQ01000006">
    <property type="protein sequence ID" value="RAH99002.1"/>
    <property type="molecule type" value="Genomic_DNA"/>
</dbReference>
<keyword evidence="4 7" id="KW-0812">Transmembrane</keyword>
<dbReference type="CDD" id="cd06261">
    <property type="entry name" value="TM_PBP2"/>
    <property type="match status" value="1"/>
</dbReference>
<evidence type="ECO:0000313" key="10">
    <source>
        <dbReference type="Proteomes" id="UP000249590"/>
    </source>
</evidence>
<keyword evidence="6 7" id="KW-0472">Membrane</keyword>
<keyword evidence="10" id="KW-1185">Reference proteome</keyword>
<comment type="caution">
    <text evidence="9">The sequence shown here is derived from an EMBL/GenBank/DDBJ whole genome shotgun (WGS) entry which is preliminary data.</text>
</comment>
<dbReference type="Proteomes" id="UP000249590">
    <property type="component" value="Unassembled WGS sequence"/>
</dbReference>
<sequence>MTTMSRSHRLLLNAAPVVVGIGIWWALTTFVLVQPRLYPTPAAVVTEIVRIFSNEGPLGSTYVHAASTLMRLLVSWALAFVFGTLLGVLAGRKRVVFDFFANPVWIAMAVPSVVWVFIFLVLFGIDNIVPISALVMLLSAPVFLGTAEGVRATPPDLVEMCDSFHVGRWQRLVHFYLPSIAPYMVANARVSFALGIRIVLIAEVIGLPNGVGILVAYWSDTLYMAPIVAWGIILMAAGMAIDHLVFAPLQRRIRQESAD</sequence>
<dbReference type="GO" id="GO:0005886">
    <property type="term" value="C:plasma membrane"/>
    <property type="evidence" value="ECO:0007669"/>
    <property type="project" value="UniProtKB-SubCell"/>
</dbReference>
<organism evidence="9 10">
    <name type="scientific">Acuticoccus sediminis</name>
    <dbReference type="NCBI Taxonomy" id="2184697"/>
    <lineage>
        <taxon>Bacteria</taxon>
        <taxon>Pseudomonadati</taxon>
        <taxon>Pseudomonadota</taxon>
        <taxon>Alphaproteobacteria</taxon>
        <taxon>Hyphomicrobiales</taxon>
        <taxon>Amorphaceae</taxon>
        <taxon>Acuticoccus</taxon>
    </lineage>
</organism>
<dbReference type="SUPFAM" id="SSF161098">
    <property type="entry name" value="MetI-like"/>
    <property type="match status" value="1"/>
</dbReference>
<evidence type="ECO:0000256" key="4">
    <source>
        <dbReference type="ARBA" id="ARBA00022692"/>
    </source>
</evidence>
<dbReference type="Pfam" id="PF00528">
    <property type="entry name" value="BPD_transp_1"/>
    <property type="match status" value="1"/>
</dbReference>
<protein>
    <recommendedName>
        <fullName evidence="8">ABC transmembrane type-1 domain-containing protein</fullName>
    </recommendedName>
</protein>
<dbReference type="AlphaFoldDB" id="A0A8B2NI49"/>
<dbReference type="InterPro" id="IPR000515">
    <property type="entry name" value="MetI-like"/>
</dbReference>
<evidence type="ECO:0000256" key="1">
    <source>
        <dbReference type="ARBA" id="ARBA00004651"/>
    </source>
</evidence>
<keyword evidence="2 7" id="KW-0813">Transport</keyword>
<feature type="transmembrane region" description="Helical" evidence="7">
    <location>
        <begin position="103"/>
        <end position="125"/>
    </location>
</feature>
<evidence type="ECO:0000256" key="2">
    <source>
        <dbReference type="ARBA" id="ARBA00022448"/>
    </source>
</evidence>
<feature type="transmembrane region" description="Helical" evidence="7">
    <location>
        <begin position="12"/>
        <end position="33"/>
    </location>
</feature>
<evidence type="ECO:0000256" key="3">
    <source>
        <dbReference type="ARBA" id="ARBA00022475"/>
    </source>
</evidence>
<keyword evidence="5 7" id="KW-1133">Transmembrane helix</keyword>
<evidence type="ECO:0000256" key="5">
    <source>
        <dbReference type="ARBA" id="ARBA00022989"/>
    </source>
</evidence>
<comment type="similarity">
    <text evidence="7">Belongs to the binding-protein-dependent transport system permease family.</text>
</comment>
<dbReference type="PANTHER" id="PTHR30151">
    <property type="entry name" value="ALKANE SULFONATE ABC TRANSPORTER-RELATED, MEMBRANE SUBUNIT"/>
    <property type="match status" value="1"/>
</dbReference>
<evidence type="ECO:0000256" key="6">
    <source>
        <dbReference type="ARBA" id="ARBA00023136"/>
    </source>
</evidence>
<evidence type="ECO:0000313" key="9">
    <source>
        <dbReference type="EMBL" id="RAH99002.1"/>
    </source>
</evidence>
<comment type="subcellular location">
    <subcellularLocation>
        <location evidence="1 7">Cell membrane</location>
        <topology evidence="1 7">Multi-pass membrane protein</topology>
    </subcellularLocation>
</comment>